<name>A0ABW9EPM1_9BURK</name>
<organism evidence="1 2">
    <name type="scientific">Paraburkholderia strydomiana</name>
    <dbReference type="NCBI Taxonomy" id="1245417"/>
    <lineage>
        <taxon>Bacteria</taxon>
        <taxon>Pseudomonadati</taxon>
        <taxon>Pseudomonadota</taxon>
        <taxon>Betaproteobacteria</taxon>
        <taxon>Burkholderiales</taxon>
        <taxon>Burkholderiaceae</taxon>
        <taxon>Paraburkholderia</taxon>
    </lineage>
</organism>
<comment type="caution">
    <text evidence="1">The sequence shown here is derived from an EMBL/GenBank/DDBJ whole genome shotgun (WGS) entry which is preliminary data.</text>
</comment>
<accession>A0ABW9EPM1</accession>
<proteinExistence type="predicted"/>
<dbReference type="EMBL" id="JAQQCL010000037">
    <property type="protein sequence ID" value="MFM0721006.1"/>
    <property type="molecule type" value="Genomic_DNA"/>
</dbReference>
<dbReference type="RefSeq" id="WP_408144112.1">
    <property type="nucleotide sequence ID" value="NZ_JAQQCJ010000007.1"/>
</dbReference>
<evidence type="ECO:0008006" key="3">
    <source>
        <dbReference type="Google" id="ProtNLM"/>
    </source>
</evidence>
<evidence type="ECO:0000313" key="2">
    <source>
        <dbReference type="Proteomes" id="UP001629392"/>
    </source>
</evidence>
<sequence length="54" mass="6398">MSTALSSWAFDLTPLLLQGLRTLCARRLHARHQRRRFNPDIVTVYQFFIMTFSN</sequence>
<evidence type="ECO:0000313" key="1">
    <source>
        <dbReference type="EMBL" id="MFM0721006.1"/>
    </source>
</evidence>
<gene>
    <name evidence="1" type="ORF">PQQ73_32360</name>
</gene>
<protein>
    <recommendedName>
        <fullName evidence="3">Transposase</fullName>
    </recommendedName>
</protein>
<dbReference type="Proteomes" id="UP001629392">
    <property type="component" value="Unassembled WGS sequence"/>
</dbReference>
<reference evidence="1 2" key="1">
    <citation type="journal article" date="2024" name="Chem. Sci.">
        <title>Discovery of megapolipeptins by genome mining of a Burkholderiales bacteria collection.</title>
        <authorList>
            <person name="Paulo B.S."/>
            <person name="Recchia M.J.J."/>
            <person name="Lee S."/>
            <person name="Fergusson C.H."/>
            <person name="Romanowski S.B."/>
            <person name="Hernandez A."/>
            <person name="Krull N."/>
            <person name="Liu D.Y."/>
            <person name="Cavanagh H."/>
            <person name="Bos A."/>
            <person name="Gray C.A."/>
            <person name="Murphy B.T."/>
            <person name="Linington R.G."/>
            <person name="Eustaquio A.S."/>
        </authorList>
    </citation>
    <scope>NUCLEOTIDE SEQUENCE [LARGE SCALE GENOMIC DNA]</scope>
    <source>
        <strain evidence="1 2">RL17-350-BIC-E</strain>
    </source>
</reference>
<keyword evidence="2" id="KW-1185">Reference proteome</keyword>